<name>A0A9Q5HW16_SANBA</name>
<dbReference type="AlphaFoldDB" id="A0A9Q5HW16"/>
<accession>A0A9Q5HW16</accession>
<comment type="caution">
    <text evidence="1">The sequence shown here is derived from an EMBL/GenBank/DDBJ whole genome shotgun (WGS) entry which is preliminary data.</text>
</comment>
<sequence>MRNRIKVPVKPLKSLTGSPLGVIDFHSNRSPRRGVFICEVFRSHGVVANAYEPVLRGFGSIRLYLQWPGYTATAYQATIHCAQLTKAELARKICDSIAQLLQKCLTQPVSSNYAEWRVGPDAIRVEDVVLVSIFEVGEGTWQAQLELEIR</sequence>
<evidence type="ECO:0000313" key="2">
    <source>
        <dbReference type="Proteomes" id="UP000757232"/>
    </source>
</evidence>
<keyword evidence="2" id="KW-1185">Reference proteome</keyword>
<dbReference type="EMBL" id="LNZH02000198">
    <property type="protein sequence ID" value="OCB86915.1"/>
    <property type="molecule type" value="Genomic_DNA"/>
</dbReference>
<reference evidence="1" key="1">
    <citation type="submission" date="2016-06" db="EMBL/GenBank/DDBJ databases">
        <title>Draft Genome sequence of the fungus Inonotus baumii.</title>
        <authorList>
            <person name="Zhu H."/>
            <person name="Lin W."/>
        </authorList>
    </citation>
    <scope>NUCLEOTIDE SEQUENCE</scope>
    <source>
        <strain evidence="1">821</strain>
    </source>
</reference>
<proteinExistence type="predicted"/>
<dbReference type="OrthoDB" id="3269405at2759"/>
<evidence type="ECO:0000313" key="1">
    <source>
        <dbReference type="EMBL" id="OCB86915.1"/>
    </source>
</evidence>
<gene>
    <name evidence="1" type="ORF">A7U60_g6089</name>
</gene>
<organism evidence="1 2">
    <name type="scientific">Sanghuangporus baumii</name>
    <name type="common">Phellinus baumii</name>
    <dbReference type="NCBI Taxonomy" id="108892"/>
    <lineage>
        <taxon>Eukaryota</taxon>
        <taxon>Fungi</taxon>
        <taxon>Dikarya</taxon>
        <taxon>Basidiomycota</taxon>
        <taxon>Agaricomycotina</taxon>
        <taxon>Agaricomycetes</taxon>
        <taxon>Hymenochaetales</taxon>
        <taxon>Hymenochaetaceae</taxon>
        <taxon>Sanghuangporus</taxon>
    </lineage>
</organism>
<dbReference type="Proteomes" id="UP000757232">
    <property type="component" value="Unassembled WGS sequence"/>
</dbReference>
<protein>
    <submittedName>
        <fullName evidence="1">Uncharacterized protein</fullName>
    </submittedName>
</protein>